<organism evidence="1 2">
    <name type="scientific">Lolium multiflorum</name>
    <name type="common">Italian ryegrass</name>
    <name type="synonym">Lolium perenne subsp. multiflorum</name>
    <dbReference type="NCBI Taxonomy" id="4521"/>
    <lineage>
        <taxon>Eukaryota</taxon>
        <taxon>Viridiplantae</taxon>
        <taxon>Streptophyta</taxon>
        <taxon>Embryophyta</taxon>
        <taxon>Tracheophyta</taxon>
        <taxon>Spermatophyta</taxon>
        <taxon>Magnoliopsida</taxon>
        <taxon>Liliopsida</taxon>
        <taxon>Poales</taxon>
        <taxon>Poaceae</taxon>
        <taxon>BOP clade</taxon>
        <taxon>Pooideae</taxon>
        <taxon>Poodae</taxon>
        <taxon>Poeae</taxon>
        <taxon>Poeae Chloroplast Group 2 (Poeae type)</taxon>
        <taxon>Loliodinae</taxon>
        <taxon>Loliinae</taxon>
        <taxon>Lolium</taxon>
    </lineage>
</organism>
<protein>
    <recommendedName>
        <fullName evidence="3">Reverse transcriptase domain-containing protein</fullName>
    </recommendedName>
</protein>
<comment type="caution">
    <text evidence="1">The sequence shown here is derived from an EMBL/GenBank/DDBJ whole genome shotgun (WGS) entry which is preliminary data.</text>
</comment>
<evidence type="ECO:0000313" key="1">
    <source>
        <dbReference type="EMBL" id="KAK1611329.1"/>
    </source>
</evidence>
<dbReference type="EMBL" id="JAUUTY010000007">
    <property type="protein sequence ID" value="KAK1611329.1"/>
    <property type="molecule type" value="Genomic_DNA"/>
</dbReference>
<evidence type="ECO:0000313" key="2">
    <source>
        <dbReference type="Proteomes" id="UP001231189"/>
    </source>
</evidence>
<dbReference type="PANTHER" id="PTHR19446">
    <property type="entry name" value="REVERSE TRANSCRIPTASES"/>
    <property type="match status" value="1"/>
</dbReference>
<accession>A0AAD8VLR9</accession>
<gene>
    <name evidence="1" type="ORF">QYE76_035002</name>
</gene>
<name>A0AAD8VLR9_LOLMU</name>
<evidence type="ECO:0008006" key="3">
    <source>
        <dbReference type="Google" id="ProtNLM"/>
    </source>
</evidence>
<proteinExistence type="predicted"/>
<dbReference type="Proteomes" id="UP001231189">
    <property type="component" value="Unassembled WGS sequence"/>
</dbReference>
<dbReference type="AlphaFoldDB" id="A0AAD8VLR9"/>
<sequence length="326" mass="36419">MDALHLSIKENSLYWRTRAKIRFALEGDENTKFFHTSATYRLHRNSIPFLSIDGVDTTDHQGKASILQSYYSSLLGSVTPTVWRFDISSHYPNNYVLPGGVTAPFTPEEVKTAFISMNKQSSLGPDGFGPYFFGTFWATVSQDILEVFSSFFDGSIDLTRINRALLVLLPKIDAAVHPSQFRPISLQNCIMKAITKVLTTRLQAAIHSLVDTDQTGFLSGRDFGEPSPSPSFLGRIFEECLPLYRSITRVTVVDGSTTSFWLDKWLPGEPLATRFPALFSHSTRRHASVALVVSQGLDLQDRLTRAAEAELLIIRCFIDTTVLQEG</sequence>
<keyword evidence="2" id="KW-1185">Reference proteome</keyword>
<reference evidence="1" key="1">
    <citation type="submission" date="2023-07" db="EMBL/GenBank/DDBJ databases">
        <title>A chromosome-level genome assembly of Lolium multiflorum.</title>
        <authorList>
            <person name="Chen Y."/>
            <person name="Copetti D."/>
            <person name="Kolliker R."/>
            <person name="Studer B."/>
        </authorList>
    </citation>
    <scope>NUCLEOTIDE SEQUENCE</scope>
    <source>
        <strain evidence="1">02402/16</strain>
        <tissue evidence="1">Leaf</tissue>
    </source>
</reference>